<sequence>MSITVQAQDPEEKSFTIRLQRPTGWYATPEGYWTTEFYKTAMMSREMRKKYKEASKQPDNTTLLYSFIKYDGQDRYNPSISVQSRKEEWQTLLGLRVEMSGIATNIKKLFREVQTIDEIQETTVGGYPAVYYSVRYLNQLFGSTTALRRSRYYLVLVGDYVINFDLRDNETDENCTDIYRYFMESVQLSL</sequence>
<dbReference type="Proteomes" id="UP000033121">
    <property type="component" value="Unassembled WGS sequence"/>
</dbReference>
<keyword evidence="2" id="KW-1185">Reference proteome</keyword>
<accession>A0A0E9MYM1</accession>
<dbReference type="AlphaFoldDB" id="A0A0E9MYM1"/>
<evidence type="ECO:0000313" key="2">
    <source>
        <dbReference type="Proteomes" id="UP000033121"/>
    </source>
</evidence>
<protein>
    <recommendedName>
        <fullName evidence="3">PsbP C-terminal domain-containing protein</fullName>
    </recommendedName>
</protein>
<reference evidence="1 2" key="1">
    <citation type="submission" date="2015-04" db="EMBL/GenBank/DDBJ databases">
        <title>Whole genome shotgun sequence of Flavihumibacter petaseus NBRC 106054.</title>
        <authorList>
            <person name="Miyazawa S."/>
            <person name="Hosoyama A."/>
            <person name="Hashimoto M."/>
            <person name="Noguchi M."/>
            <person name="Tsuchikane K."/>
            <person name="Ohji S."/>
            <person name="Yamazoe A."/>
            <person name="Ichikawa N."/>
            <person name="Kimura A."/>
            <person name="Fujita N."/>
        </authorList>
    </citation>
    <scope>NUCLEOTIDE SEQUENCE [LARGE SCALE GENOMIC DNA]</scope>
    <source>
        <strain evidence="1 2">NBRC 106054</strain>
    </source>
</reference>
<evidence type="ECO:0008006" key="3">
    <source>
        <dbReference type="Google" id="ProtNLM"/>
    </source>
</evidence>
<name>A0A0E9MYM1_9BACT</name>
<organism evidence="1 2">
    <name type="scientific">Flavihumibacter petaseus NBRC 106054</name>
    <dbReference type="NCBI Taxonomy" id="1220578"/>
    <lineage>
        <taxon>Bacteria</taxon>
        <taxon>Pseudomonadati</taxon>
        <taxon>Bacteroidota</taxon>
        <taxon>Chitinophagia</taxon>
        <taxon>Chitinophagales</taxon>
        <taxon>Chitinophagaceae</taxon>
        <taxon>Flavihumibacter</taxon>
    </lineage>
</organism>
<evidence type="ECO:0000313" key="1">
    <source>
        <dbReference type="EMBL" id="GAO42506.1"/>
    </source>
</evidence>
<dbReference type="STRING" id="1220578.FPE01S_01_15210"/>
<comment type="caution">
    <text evidence="1">The sequence shown here is derived from an EMBL/GenBank/DDBJ whole genome shotgun (WGS) entry which is preliminary data.</text>
</comment>
<gene>
    <name evidence="1" type="ORF">FPE01S_01_15210</name>
</gene>
<proteinExistence type="predicted"/>
<dbReference type="EMBL" id="BBWV01000001">
    <property type="protein sequence ID" value="GAO42506.1"/>
    <property type="molecule type" value="Genomic_DNA"/>
</dbReference>